<protein>
    <submittedName>
        <fullName evidence="3">3-hydroxyisobutyrate dehydrogenase</fullName>
    </submittedName>
</protein>
<gene>
    <name evidence="3" type="ORF">GCM10011387_29640</name>
</gene>
<dbReference type="RefSeq" id="WP_188627711.1">
    <property type="nucleotide sequence ID" value="NZ_BMIL01000011.1"/>
</dbReference>
<dbReference type="AlphaFoldDB" id="A0A916UKB7"/>
<evidence type="ECO:0000313" key="3">
    <source>
        <dbReference type="EMBL" id="GGC74075.1"/>
    </source>
</evidence>
<accession>A0A916UKB7</accession>
<comment type="caution">
    <text evidence="3">The sequence shown here is derived from an EMBL/GenBank/DDBJ whole genome shotgun (WGS) entry which is preliminary data.</text>
</comment>
<dbReference type="SUPFAM" id="SSF51735">
    <property type="entry name" value="NAD(P)-binding Rossmann-fold domains"/>
    <property type="match status" value="1"/>
</dbReference>
<proteinExistence type="predicted"/>
<organism evidence="3 4">
    <name type="scientific">Pedobacter quisquiliarum</name>
    <dbReference type="NCBI Taxonomy" id="1834438"/>
    <lineage>
        <taxon>Bacteria</taxon>
        <taxon>Pseudomonadati</taxon>
        <taxon>Bacteroidota</taxon>
        <taxon>Sphingobacteriia</taxon>
        <taxon>Sphingobacteriales</taxon>
        <taxon>Sphingobacteriaceae</taxon>
        <taxon>Pedobacter</taxon>
    </lineage>
</organism>
<dbReference type="EMBL" id="BMIL01000011">
    <property type="protein sequence ID" value="GGC74075.1"/>
    <property type="molecule type" value="Genomic_DNA"/>
</dbReference>
<dbReference type="Pfam" id="PF03807">
    <property type="entry name" value="F420_oxidored"/>
    <property type="match status" value="1"/>
</dbReference>
<reference evidence="3" key="1">
    <citation type="journal article" date="2014" name="Int. J. Syst. Evol. Microbiol.">
        <title>Complete genome sequence of Corynebacterium casei LMG S-19264T (=DSM 44701T), isolated from a smear-ripened cheese.</title>
        <authorList>
            <consortium name="US DOE Joint Genome Institute (JGI-PGF)"/>
            <person name="Walter F."/>
            <person name="Albersmeier A."/>
            <person name="Kalinowski J."/>
            <person name="Ruckert C."/>
        </authorList>
    </citation>
    <scope>NUCLEOTIDE SEQUENCE</scope>
    <source>
        <strain evidence="3">CGMCC 1.15343</strain>
    </source>
</reference>
<keyword evidence="4" id="KW-1185">Reference proteome</keyword>
<dbReference type="InterPro" id="IPR028939">
    <property type="entry name" value="P5C_Rdtase_cat_N"/>
</dbReference>
<feature type="domain" description="Pyrroline-5-carboxylate reductase catalytic N-terminal" evidence="2">
    <location>
        <begin position="2"/>
        <end position="90"/>
    </location>
</feature>
<reference evidence="3" key="2">
    <citation type="submission" date="2020-09" db="EMBL/GenBank/DDBJ databases">
        <authorList>
            <person name="Sun Q."/>
            <person name="Zhou Y."/>
        </authorList>
    </citation>
    <scope>NUCLEOTIDE SEQUENCE</scope>
    <source>
        <strain evidence="3">CGMCC 1.15343</strain>
    </source>
</reference>
<dbReference type="GO" id="GO:0016491">
    <property type="term" value="F:oxidoreductase activity"/>
    <property type="evidence" value="ECO:0007669"/>
    <property type="project" value="UniProtKB-KW"/>
</dbReference>
<dbReference type="Proteomes" id="UP000651668">
    <property type="component" value="Unassembled WGS sequence"/>
</dbReference>
<evidence type="ECO:0000256" key="1">
    <source>
        <dbReference type="ARBA" id="ARBA00023002"/>
    </source>
</evidence>
<evidence type="ECO:0000313" key="4">
    <source>
        <dbReference type="Proteomes" id="UP000651668"/>
    </source>
</evidence>
<dbReference type="InterPro" id="IPR036291">
    <property type="entry name" value="NAD(P)-bd_dom_sf"/>
</dbReference>
<keyword evidence="1" id="KW-0560">Oxidoreductase</keyword>
<sequence>MKIGIIGSGNIGTALVHHLTRLGHEVKIANSRGPETLQEIAAETGATAVTAEQAASAEDLVIITIPEKAIPELPISVLSASKAVIVDTGNYYPTRDGNLEDIAAGTPDSTWVASVIGHPVVKAFNNIFAASLAEKGTPAGTQDRIALSVAGDDESQKQVVMQLIDDIGFDAIDGGQLSESWRQEPGTPAYCHDLDKAALKAALESADLSKRAENRAAADEQARAFF</sequence>
<name>A0A916UKB7_9SPHI</name>
<dbReference type="PANTHER" id="PTHR14239">
    <property type="entry name" value="DUDULIN-RELATED"/>
    <property type="match status" value="1"/>
</dbReference>
<dbReference type="Gene3D" id="3.40.50.720">
    <property type="entry name" value="NAD(P)-binding Rossmann-like Domain"/>
    <property type="match status" value="1"/>
</dbReference>
<evidence type="ECO:0000259" key="2">
    <source>
        <dbReference type="Pfam" id="PF03807"/>
    </source>
</evidence>
<dbReference type="InterPro" id="IPR051267">
    <property type="entry name" value="STEAP_metalloreductase"/>
</dbReference>